<gene>
    <name evidence="4" type="ORF">GEV33_004008</name>
</gene>
<dbReference type="Gene3D" id="3.30.70.270">
    <property type="match status" value="2"/>
</dbReference>
<reference evidence="4" key="1">
    <citation type="journal article" date="2020" name="J Insects Food Feed">
        <title>The yellow mealworm (Tenebrio molitor) genome: a resource for the emerging insects as food and feed industry.</title>
        <authorList>
            <person name="Eriksson T."/>
            <person name="Andere A."/>
            <person name="Kelstrup H."/>
            <person name="Emery V."/>
            <person name="Picard C."/>
        </authorList>
    </citation>
    <scope>NUCLEOTIDE SEQUENCE</scope>
    <source>
        <strain evidence="4">Stoneville</strain>
        <tissue evidence="4">Whole head</tissue>
    </source>
</reference>
<name>A0A8J6LGR7_TENMO</name>
<comment type="caution">
    <text evidence="4">The sequence shown here is derived from an EMBL/GenBank/DDBJ whole genome shotgun (WGS) entry which is preliminary data.</text>
</comment>
<feature type="domain" description="Integrase catalytic" evidence="3">
    <location>
        <begin position="359"/>
        <end position="544"/>
    </location>
</feature>
<keyword evidence="5" id="KW-1185">Reference proteome</keyword>
<dbReference type="SUPFAM" id="SSF56672">
    <property type="entry name" value="DNA/RNA polymerases"/>
    <property type="match status" value="1"/>
</dbReference>
<keyword evidence="2" id="KW-0511">Multifunctional enzyme</keyword>
<dbReference type="FunFam" id="3.30.70.270:FF:000003">
    <property type="entry name" value="Transposon Ty3-G Gag-Pol polyprotein"/>
    <property type="match status" value="1"/>
</dbReference>
<dbReference type="Pfam" id="PF00078">
    <property type="entry name" value="RVT_1"/>
    <property type="match status" value="2"/>
</dbReference>
<dbReference type="PANTHER" id="PTHR37984:SF5">
    <property type="entry name" value="PROTEIN NYNRIN-LIKE"/>
    <property type="match status" value="1"/>
</dbReference>
<evidence type="ECO:0000313" key="4">
    <source>
        <dbReference type="EMBL" id="KAH0818783.1"/>
    </source>
</evidence>
<dbReference type="GO" id="GO:0003676">
    <property type="term" value="F:nucleic acid binding"/>
    <property type="evidence" value="ECO:0007669"/>
    <property type="project" value="InterPro"/>
</dbReference>
<accession>A0A8J6LGR7</accession>
<dbReference type="SUPFAM" id="SSF53098">
    <property type="entry name" value="Ribonuclease H-like"/>
    <property type="match status" value="1"/>
</dbReference>
<dbReference type="EMBL" id="JABDTM020016676">
    <property type="protein sequence ID" value="KAH0818783.1"/>
    <property type="molecule type" value="Genomic_DNA"/>
</dbReference>
<organism evidence="4 5">
    <name type="scientific">Tenebrio molitor</name>
    <name type="common">Yellow mealworm beetle</name>
    <dbReference type="NCBI Taxonomy" id="7067"/>
    <lineage>
        <taxon>Eukaryota</taxon>
        <taxon>Metazoa</taxon>
        <taxon>Ecdysozoa</taxon>
        <taxon>Arthropoda</taxon>
        <taxon>Hexapoda</taxon>
        <taxon>Insecta</taxon>
        <taxon>Pterygota</taxon>
        <taxon>Neoptera</taxon>
        <taxon>Endopterygota</taxon>
        <taxon>Coleoptera</taxon>
        <taxon>Polyphaga</taxon>
        <taxon>Cucujiformia</taxon>
        <taxon>Tenebrionidae</taxon>
        <taxon>Tenebrio</taxon>
    </lineage>
</organism>
<dbReference type="Gene3D" id="3.10.10.10">
    <property type="entry name" value="HIV Type 1 Reverse Transcriptase, subunit A, domain 1"/>
    <property type="match status" value="1"/>
</dbReference>
<evidence type="ECO:0000256" key="1">
    <source>
        <dbReference type="ARBA" id="ARBA00012493"/>
    </source>
</evidence>
<dbReference type="InterPro" id="IPR000477">
    <property type="entry name" value="RT_dom"/>
</dbReference>
<dbReference type="InterPro" id="IPR041577">
    <property type="entry name" value="RT_RNaseH_2"/>
</dbReference>
<dbReference type="InterPro" id="IPR050951">
    <property type="entry name" value="Retrovirus_Pol_polyprotein"/>
</dbReference>
<dbReference type="EC" id="2.7.7.49" evidence="1"/>
<dbReference type="CDD" id="cd01647">
    <property type="entry name" value="RT_LTR"/>
    <property type="match status" value="1"/>
</dbReference>
<dbReference type="InterPro" id="IPR036397">
    <property type="entry name" value="RNaseH_sf"/>
</dbReference>
<dbReference type="Pfam" id="PF17919">
    <property type="entry name" value="RT_RNaseH_2"/>
    <property type="match status" value="1"/>
</dbReference>
<dbReference type="Gene3D" id="3.30.420.10">
    <property type="entry name" value="Ribonuclease H-like superfamily/Ribonuclease H"/>
    <property type="match status" value="1"/>
</dbReference>
<dbReference type="InterPro" id="IPR043128">
    <property type="entry name" value="Rev_trsase/Diguanyl_cyclase"/>
</dbReference>
<dbReference type="PROSITE" id="PS50994">
    <property type="entry name" value="INTEGRASE"/>
    <property type="match status" value="1"/>
</dbReference>
<proteinExistence type="predicted"/>
<protein>
    <recommendedName>
        <fullName evidence="1">RNA-directed DNA polymerase</fullName>
        <ecNumber evidence="1">2.7.7.49</ecNumber>
    </recommendedName>
</protein>
<dbReference type="Proteomes" id="UP000719412">
    <property type="component" value="Unassembled WGS sequence"/>
</dbReference>
<evidence type="ECO:0000313" key="5">
    <source>
        <dbReference type="Proteomes" id="UP000719412"/>
    </source>
</evidence>
<dbReference type="GO" id="GO:0003964">
    <property type="term" value="F:RNA-directed DNA polymerase activity"/>
    <property type="evidence" value="ECO:0007669"/>
    <property type="project" value="UniProtKB-EC"/>
</dbReference>
<dbReference type="InterPro" id="IPR001584">
    <property type="entry name" value="Integrase_cat-core"/>
</dbReference>
<dbReference type="CDD" id="cd09274">
    <property type="entry name" value="RNase_HI_RT_Ty3"/>
    <property type="match status" value="1"/>
</dbReference>
<dbReference type="GO" id="GO:0015074">
    <property type="term" value="P:DNA integration"/>
    <property type="evidence" value="ECO:0007669"/>
    <property type="project" value="InterPro"/>
</dbReference>
<sequence>MDNSIIRPSQSPYAGPALLVRKKNGEPRLVIDFRALNRITVKDRFPLPRIDDQIDLLSHSKWFTTLDMAAGFHQIKVHSDSVEKFAFITPEGQFEYLRRAINIALQDEIQQGIALVYLDDVLIPSDTLDEGLENLRVVLSTLRSHGFSINRNKCRFLQEEVEYLGRLISKGCVKPSPSKTQALKNIQPPTNIKEVRQFLGLAGYFRKFVPEFSVKTRVISDLLRKDQPWQWTKKHDQSFSYVMDILSNEPVLAIFNPDLPLELHTDASSRGFGAIIIQIHDGLKRVVAYFSKATTATESRYHSYELETLAVVYVLKHFRHYFIGVPFKLVTDCNSLKSSQHKRDLLPRVSRCRNPPKSVDTDPSHSVLLTQTSEPLANDVTDDLNLMLNGWLSVQQSSDSETMEMKEKLANGELDHRLKTDEIQDIIFLVGTPARIITDNGASLRAVPNHNLLTEWNIEWHFITPYVHQANGQAERYMSFIANLLRVQPERIVTNASDDKLSQPILQQEKWRQFVNQRLIANSIHQEAYANHKSKPQKSFKVGDFVLLAREALKPKKFESGWTGPYKIVAVLSPNRYELRRVGDVADSTRVTSAAACQMRLWAKEWCPDDCANLLEGYYTATEDTSQSVPVQMEGENLDSVDPPSAAAAEAGNATEERAARSCLATLLRGLLDHVDPRRVNVSSSGDPVTLPKFVPGRDTPQQWVDEVSELAADLGWTDSNLLARISGCFEGEAGEWFSSLEPFRSPLVGQLKETFAKILQAALILAN</sequence>
<dbReference type="InterPro" id="IPR043502">
    <property type="entry name" value="DNA/RNA_pol_sf"/>
</dbReference>
<dbReference type="FunFam" id="3.30.70.270:FF:000020">
    <property type="entry name" value="Transposon Tf2-6 polyprotein-like Protein"/>
    <property type="match status" value="1"/>
</dbReference>
<dbReference type="GO" id="GO:0042575">
    <property type="term" value="C:DNA polymerase complex"/>
    <property type="evidence" value="ECO:0007669"/>
    <property type="project" value="UniProtKB-ARBA"/>
</dbReference>
<dbReference type="AlphaFoldDB" id="A0A8J6LGR7"/>
<dbReference type="InterPro" id="IPR012337">
    <property type="entry name" value="RNaseH-like_sf"/>
</dbReference>
<evidence type="ECO:0000256" key="2">
    <source>
        <dbReference type="ARBA" id="ARBA00023268"/>
    </source>
</evidence>
<reference evidence="4" key="2">
    <citation type="submission" date="2021-08" db="EMBL/GenBank/DDBJ databases">
        <authorList>
            <person name="Eriksson T."/>
        </authorList>
    </citation>
    <scope>NUCLEOTIDE SEQUENCE</scope>
    <source>
        <strain evidence="4">Stoneville</strain>
        <tissue evidence="4">Whole head</tissue>
    </source>
</reference>
<evidence type="ECO:0000259" key="3">
    <source>
        <dbReference type="PROSITE" id="PS50994"/>
    </source>
</evidence>
<dbReference type="PANTHER" id="PTHR37984">
    <property type="entry name" value="PROTEIN CBG26694"/>
    <property type="match status" value="1"/>
</dbReference>